<dbReference type="Proteomes" id="UP000294003">
    <property type="component" value="Unassembled WGS sequence"/>
</dbReference>
<feature type="compositionally biased region" description="Polar residues" evidence="1">
    <location>
        <begin position="130"/>
        <end position="140"/>
    </location>
</feature>
<comment type="caution">
    <text evidence="2">The sequence shown here is derived from an EMBL/GenBank/DDBJ whole genome shotgun (WGS) entry which is preliminary data.</text>
</comment>
<feature type="compositionally biased region" description="Low complexity" evidence="1">
    <location>
        <begin position="32"/>
        <end position="43"/>
    </location>
</feature>
<accession>A0ABY0HBT7</accession>
<gene>
    <name evidence="2" type="ORF">DL762_004498</name>
</gene>
<feature type="compositionally biased region" description="Basic and acidic residues" evidence="1">
    <location>
        <begin position="18"/>
        <end position="31"/>
    </location>
</feature>
<feature type="region of interest" description="Disordered" evidence="1">
    <location>
        <begin position="118"/>
        <end position="153"/>
    </location>
</feature>
<evidence type="ECO:0000313" key="2">
    <source>
        <dbReference type="EMBL" id="RYO86938.1"/>
    </source>
</evidence>
<name>A0ABY0HBT7_9PEZI</name>
<reference evidence="2 3" key="1">
    <citation type="submission" date="2018-06" db="EMBL/GenBank/DDBJ databases">
        <title>Complete Genomes of Monosporascus.</title>
        <authorList>
            <person name="Robinson A.J."/>
            <person name="Natvig D.O."/>
        </authorList>
    </citation>
    <scope>NUCLEOTIDE SEQUENCE [LARGE SCALE GENOMIC DNA]</scope>
    <source>
        <strain evidence="2 3">CBS 609.92</strain>
    </source>
</reference>
<dbReference type="EMBL" id="QJNS01000107">
    <property type="protein sequence ID" value="RYO86938.1"/>
    <property type="molecule type" value="Genomic_DNA"/>
</dbReference>
<keyword evidence="3" id="KW-1185">Reference proteome</keyword>
<evidence type="ECO:0000313" key="3">
    <source>
        <dbReference type="Proteomes" id="UP000294003"/>
    </source>
</evidence>
<proteinExistence type="predicted"/>
<protein>
    <submittedName>
        <fullName evidence="2">Uncharacterized protein</fullName>
    </submittedName>
</protein>
<organism evidence="2 3">
    <name type="scientific">Monosporascus cannonballus</name>
    <dbReference type="NCBI Taxonomy" id="155416"/>
    <lineage>
        <taxon>Eukaryota</taxon>
        <taxon>Fungi</taxon>
        <taxon>Dikarya</taxon>
        <taxon>Ascomycota</taxon>
        <taxon>Pezizomycotina</taxon>
        <taxon>Sordariomycetes</taxon>
        <taxon>Xylariomycetidae</taxon>
        <taxon>Xylariales</taxon>
        <taxon>Xylariales incertae sedis</taxon>
        <taxon>Monosporascus</taxon>
    </lineage>
</organism>
<feature type="region of interest" description="Disordered" evidence="1">
    <location>
        <begin position="1"/>
        <end position="71"/>
    </location>
</feature>
<feature type="compositionally biased region" description="Basic residues" evidence="1">
    <location>
        <begin position="120"/>
        <end position="129"/>
    </location>
</feature>
<sequence>MASFFTTRAPGNGSCDATKVEKSKSKSDATSKKPSTSASSGPSVLSTKRKRDDDEDGDERVDAKYAAAPKGANLGLKWDETKRRHVAMKKDHFTGKVRSRSMIDDMWDNMSKTKLEEHAKRRRLTKSVSRKNNSSRTCTLEGTGFRAGGTHEA</sequence>
<evidence type="ECO:0000256" key="1">
    <source>
        <dbReference type="SAM" id="MobiDB-lite"/>
    </source>
</evidence>